<dbReference type="PANTHER" id="PTHR33643">
    <property type="entry name" value="UREASE ACCESSORY PROTEIN D"/>
    <property type="match status" value="1"/>
</dbReference>
<comment type="caution">
    <text evidence="5">The sequence shown here is derived from an EMBL/GenBank/DDBJ whole genome shotgun (WGS) entry which is preliminary data.</text>
</comment>
<dbReference type="HAMAP" id="MF_01384">
    <property type="entry name" value="UreD"/>
    <property type="match status" value="1"/>
</dbReference>
<gene>
    <name evidence="4" type="primary">ureD</name>
    <name evidence="5" type="ORF">E4P82_13570</name>
</gene>
<reference evidence="5 6" key="1">
    <citation type="submission" date="2019-03" db="EMBL/GenBank/DDBJ databases">
        <title>Metabolic reconstructions from genomes of highly enriched 'Candidatus Accumulibacter' and 'Candidatus Competibacter' bioreactor populations.</title>
        <authorList>
            <person name="Annavajhala M.K."/>
            <person name="Welles L."/>
            <person name="Abbas B."/>
            <person name="Sorokin D."/>
            <person name="Park H."/>
            <person name="Van Loosdrecht M."/>
            <person name="Chandran K."/>
        </authorList>
    </citation>
    <scope>NUCLEOTIDE SEQUENCE [LARGE SCALE GENOMIC DNA]</scope>
    <source>
        <strain evidence="5 6">SBR_G</strain>
    </source>
</reference>
<evidence type="ECO:0000256" key="2">
    <source>
        <dbReference type="ARBA" id="ARBA00022988"/>
    </source>
</evidence>
<proteinExistence type="inferred from homology"/>
<comment type="subunit">
    <text evidence="4">UreD, UreF and UreG form a complex that acts as a GTP-hydrolysis-dependent molecular chaperone, activating the urease apoprotein by helping to assemble the nickel containing metallocenter of UreC. The UreE protein probably delivers the nickel.</text>
</comment>
<dbReference type="PANTHER" id="PTHR33643:SF1">
    <property type="entry name" value="UREASE ACCESSORY PROTEIN D"/>
    <property type="match status" value="1"/>
</dbReference>
<keyword evidence="3 4" id="KW-0143">Chaperone</keyword>
<evidence type="ECO:0000256" key="1">
    <source>
        <dbReference type="ARBA" id="ARBA00007177"/>
    </source>
</evidence>
<evidence type="ECO:0000256" key="4">
    <source>
        <dbReference type="HAMAP-Rule" id="MF_01384"/>
    </source>
</evidence>
<evidence type="ECO:0000313" key="5">
    <source>
        <dbReference type="EMBL" id="NMQ20136.1"/>
    </source>
</evidence>
<evidence type="ECO:0000256" key="3">
    <source>
        <dbReference type="ARBA" id="ARBA00023186"/>
    </source>
</evidence>
<keyword evidence="6" id="KW-1185">Reference proteome</keyword>
<accession>A0ABX1TQB6</accession>
<protein>
    <recommendedName>
        <fullName evidence="4">Urease accessory protein UreD</fullName>
    </recommendedName>
</protein>
<dbReference type="Pfam" id="PF01774">
    <property type="entry name" value="UreD"/>
    <property type="match status" value="1"/>
</dbReference>
<comment type="function">
    <text evidence="4">Required for maturation of urease via the functional incorporation of the urease nickel metallocenter.</text>
</comment>
<organism evidence="5 6">
    <name type="scientific">Candidatus Competibacter phosphatis</name>
    <dbReference type="NCBI Taxonomy" id="221280"/>
    <lineage>
        <taxon>Bacteria</taxon>
        <taxon>Pseudomonadati</taxon>
        <taxon>Pseudomonadota</taxon>
        <taxon>Gammaproteobacteria</taxon>
        <taxon>Candidatus Competibacteraceae</taxon>
        <taxon>Candidatus Competibacter</taxon>
    </lineage>
</organism>
<comment type="similarity">
    <text evidence="1 4">Belongs to the UreD family.</text>
</comment>
<sequence length="279" mass="30251">MTSTASATGWQAHLNLGFQRQAQRTILGQCAHRGPLQVQRPFYPEGKEVCHVAILHPPGGVVGGDRLRIDATLDPGAHALLTTPAAGKFYRSAGPFARQRQHLTVTTGAALEWLPQENIVYQGARIQTSTRIDLQGDARFLGWEILCLGRPAAGERFEFGECQQNFELWRDGEPLYLEQGRYTGGEPVLAAHWGLQGQPASATLLAAGSPPGLVADLRAALEPSAGEARVSVSQLDGVLVCRYLGPSATMARQLLTMAWGLLRPALLDRPPCPSRFWIT</sequence>
<keyword evidence="4" id="KW-0963">Cytoplasm</keyword>
<dbReference type="InterPro" id="IPR002669">
    <property type="entry name" value="UreD"/>
</dbReference>
<name>A0ABX1TQB6_9GAMM</name>
<dbReference type="RefSeq" id="WP_169249399.1">
    <property type="nucleotide sequence ID" value="NZ_SPMZ01000039.1"/>
</dbReference>
<dbReference type="EMBL" id="SPMZ01000039">
    <property type="protein sequence ID" value="NMQ20136.1"/>
    <property type="molecule type" value="Genomic_DNA"/>
</dbReference>
<evidence type="ECO:0000313" key="6">
    <source>
        <dbReference type="Proteomes" id="UP000760480"/>
    </source>
</evidence>
<comment type="subcellular location">
    <subcellularLocation>
        <location evidence="4">Cytoplasm</location>
    </subcellularLocation>
</comment>
<dbReference type="Proteomes" id="UP000760480">
    <property type="component" value="Unassembled WGS sequence"/>
</dbReference>
<keyword evidence="2 4" id="KW-0996">Nickel insertion</keyword>